<dbReference type="Proteomes" id="UP000075230">
    <property type="component" value="Unassembled WGS sequence"/>
</dbReference>
<comment type="similarity">
    <text evidence="4">Belongs to the arginase family.</text>
</comment>
<dbReference type="EMBL" id="AP024428">
    <property type="protein sequence ID" value="BCR99125.1"/>
    <property type="molecule type" value="Genomic_DNA"/>
</dbReference>
<keyword evidence="1" id="KW-0479">Metal-binding</keyword>
<evidence type="ECO:0000313" key="5">
    <source>
        <dbReference type="EMBL" id="BCR99125.1"/>
    </source>
</evidence>
<sequence length="297" mass="32949">MPANAITIIFSPYHVGIRDHRVGNGPHRIRQHGIIQALEGLGVEVNLIELEPVDKFEGEIGRSFELLRRTSTAVTQAVENNTFPIILSGNCMASAAVACGLNTNNLKFIYFDAHDDLDSPDVNENGYLDAMGLSMLRGESWKTLMRTVPGFRPFTYDGNFLYCGLRDQSDVQRQRVIDAGMSAIWGDSDRKVDFVGELRRELDLKSYDPALVHLDLDVLDETYGKVNDYPSPGELFERDLLGCMDLVPTRSTPRSLTVCSFDPDVGDGDRIAKIAVHAVTAFARSLLDTGVILRQDL</sequence>
<dbReference type="GO" id="GO:0005829">
    <property type="term" value="C:cytosol"/>
    <property type="evidence" value="ECO:0007669"/>
    <property type="project" value="TreeGrafter"/>
</dbReference>
<dbReference type="PROSITE" id="PS51409">
    <property type="entry name" value="ARGINASE_2"/>
    <property type="match status" value="1"/>
</dbReference>
<organism evidence="6 7">
    <name type="scientific">Aspergillus kawachii</name>
    <name type="common">White koji mold</name>
    <name type="synonym">Aspergillus awamori var. kawachi</name>
    <dbReference type="NCBI Taxonomy" id="1069201"/>
    <lineage>
        <taxon>Eukaryota</taxon>
        <taxon>Fungi</taxon>
        <taxon>Dikarya</taxon>
        <taxon>Ascomycota</taxon>
        <taxon>Pezizomycotina</taxon>
        <taxon>Eurotiomycetes</taxon>
        <taxon>Eurotiomycetidae</taxon>
        <taxon>Eurotiales</taxon>
        <taxon>Aspergillaceae</taxon>
        <taxon>Aspergillus</taxon>
        <taxon>Aspergillus subgen. Circumdati</taxon>
    </lineage>
</organism>
<dbReference type="GeneID" id="64960447"/>
<dbReference type="Gene3D" id="3.40.800.10">
    <property type="entry name" value="Ureohydrolase domain"/>
    <property type="match status" value="1"/>
</dbReference>
<dbReference type="KEGG" id="aluc:AKAW2_40808S"/>
<evidence type="ECO:0000313" key="7">
    <source>
        <dbReference type="Proteomes" id="UP000075230"/>
    </source>
</evidence>
<dbReference type="SUPFAM" id="SSF52768">
    <property type="entry name" value="Arginase/deacetylase"/>
    <property type="match status" value="1"/>
</dbReference>
<dbReference type="CDD" id="cd09999">
    <property type="entry name" value="Arginase-like_1"/>
    <property type="match status" value="1"/>
</dbReference>
<keyword evidence="8" id="KW-1185">Reference proteome</keyword>
<keyword evidence="2" id="KW-0378">Hydrolase</keyword>
<evidence type="ECO:0000256" key="1">
    <source>
        <dbReference type="ARBA" id="ARBA00022723"/>
    </source>
</evidence>
<reference evidence="5" key="3">
    <citation type="submission" date="2021-01" db="EMBL/GenBank/DDBJ databases">
        <authorList>
            <consortium name="Aspergillus luchuensis mut. kawachii IFO 4304 genome sequencing consortium"/>
            <person name="Kazuki M."/>
            <person name="Futagami T."/>
        </authorList>
    </citation>
    <scope>NUCLEOTIDE SEQUENCE</scope>
    <source>
        <strain evidence="5">IFO 4308</strain>
    </source>
</reference>
<evidence type="ECO:0000256" key="2">
    <source>
        <dbReference type="ARBA" id="ARBA00022801"/>
    </source>
</evidence>
<reference evidence="7" key="2">
    <citation type="submission" date="2016-02" db="EMBL/GenBank/DDBJ databases">
        <title>Genome sequencing of Aspergillus luchuensis NBRC 4314.</title>
        <authorList>
            <person name="Yamada O."/>
        </authorList>
    </citation>
    <scope>NUCLEOTIDE SEQUENCE [LARGE SCALE GENOMIC DNA]</scope>
    <source>
        <strain evidence="7">RIB 2604</strain>
    </source>
</reference>
<dbReference type="GO" id="GO:0005634">
    <property type="term" value="C:nucleus"/>
    <property type="evidence" value="ECO:0007669"/>
    <property type="project" value="TreeGrafter"/>
</dbReference>
<keyword evidence="3" id="KW-0464">Manganese</keyword>
<gene>
    <name evidence="5" type="ORF">AKAW2_40808S</name>
    <name evidence="6" type="ORF">RIB2604_01902480</name>
</gene>
<dbReference type="EMBL" id="BCWF01000019">
    <property type="protein sequence ID" value="GAT25293.1"/>
    <property type="molecule type" value="Genomic_DNA"/>
</dbReference>
<dbReference type="GO" id="GO:0030145">
    <property type="term" value="F:manganese ion binding"/>
    <property type="evidence" value="ECO:0007669"/>
    <property type="project" value="TreeGrafter"/>
</dbReference>
<reference evidence="5" key="4">
    <citation type="submission" date="2021-02" db="EMBL/GenBank/DDBJ databases">
        <title>Aspergillus luchuensis mut. kawachii IFO 4304 genome sequence.</title>
        <authorList>
            <person name="Mori K."/>
            <person name="Kadooka C."/>
            <person name="Goto M."/>
            <person name="Futagami T."/>
        </authorList>
    </citation>
    <scope>NUCLEOTIDE SEQUENCE</scope>
    <source>
        <strain evidence="5">IFO 4308</strain>
    </source>
</reference>
<dbReference type="VEuPathDB" id="FungiDB:ASPFODRAFT_48278"/>
<evidence type="ECO:0000313" key="8">
    <source>
        <dbReference type="Proteomes" id="UP000661280"/>
    </source>
</evidence>
<dbReference type="RefSeq" id="XP_041542888.1">
    <property type="nucleotide sequence ID" value="XM_041689177.1"/>
</dbReference>
<evidence type="ECO:0000313" key="6">
    <source>
        <dbReference type="EMBL" id="GAT25293.1"/>
    </source>
</evidence>
<accession>A0A146FJ12</accession>
<dbReference type="InterPro" id="IPR006035">
    <property type="entry name" value="Ureohydrolase"/>
</dbReference>
<dbReference type="InterPro" id="IPR023696">
    <property type="entry name" value="Ureohydrolase_dom_sf"/>
</dbReference>
<name>A0A146FJ12_ASPKA</name>
<evidence type="ECO:0000256" key="4">
    <source>
        <dbReference type="PROSITE-ProRule" id="PRU00742"/>
    </source>
</evidence>
<proteinExistence type="inferred from homology"/>
<dbReference type="OrthoDB" id="9992747at2759"/>
<reference evidence="6 7" key="1">
    <citation type="journal article" date="2016" name="DNA Res.">
        <title>Genome sequence of Aspergillus luchuensis NBRC 4314.</title>
        <authorList>
            <person name="Yamada O."/>
            <person name="Machida M."/>
            <person name="Hosoyama A."/>
            <person name="Goto M."/>
            <person name="Takahashi T."/>
            <person name="Futagami T."/>
            <person name="Yamagata Y."/>
            <person name="Takeuchi M."/>
            <person name="Kobayashi T."/>
            <person name="Koike H."/>
            <person name="Abe K."/>
            <person name="Asai K."/>
            <person name="Arita M."/>
            <person name="Fujita N."/>
            <person name="Fukuda K."/>
            <person name="Higa K."/>
            <person name="Horikawa H."/>
            <person name="Ishikawa T."/>
            <person name="Jinno K."/>
            <person name="Kato Y."/>
            <person name="Kirimura K."/>
            <person name="Mizutani O."/>
            <person name="Nakasone K."/>
            <person name="Sano M."/>
            <person name="Shiraishi Y."/>
            <person name="Tsukahara M."/>
            <person name="Gomi K."/>
        </authorList>
    </citation>
    <scope>NUCLEOTIDE SEQUENCE [LARGE SCALE GENOMIC DNA]</scope>
    <source>
        <strain evidence="6 7">RIB 2604</strain>
    </source>
</reference>
<dbReference type="AlphaFoldDB" id="A0A146FJ12"/>
<protein>
    <submittedName>
        <fullName evidence="6">Arginase</fullName>
    </submittedName>
</protein>
<dbReference type="PANTHER" id="PTHR43782:SF3">
    <property type="entry name" value="ARGINASE"/>
    <property type="match status" value="1"/>
</dbReference>
<dbReference type="Pfam" id="PF00491">
    <property type="entry name" value="Arginase"/>
    <property type="match status" value="1"/>
</dbReference>
<dbReference type="GO" id="GO:0004053">
    <property type="term" value="F:arginase activity"/>
    <property type="evidence" value="ECO:0007669"/>
    <property type="project" value="TreeGrafter"/>
</dbReference>
<dbReference type="Proteomes" id="UP000661280">
    <property type="component" value="Chromosome 4"/>
</dbReference>
<evidence type="ECO:0000256" key="3">
    <source>
        <dbReference type="ARBA" id="ARBA00023211"/>
    </source>
</evidence>
<dbReference type="PANTHER" id="PTHR43782">
    <property type="entry name" value="ARGINASE"/>
    <property type="match status" value="1"/>
</dbReference>